<dbReference type="Proteomes" id="UP001164746">
    <property type="component" value="Chromosome 15"/>
</dbReference>
<sequence length="85" mass="9362">MSGKNITATETGTDQCPSGLMWGSGLPESERQYKKRKESHRPYANPDGSRQGPQSVPPEDMPEGVIIPPLGNGDLPKPNYNKRKR</sequence>
<dbReference type="EMBL" id="CP111026">
    <property type="protein sequence ID" value="WAR28242.1"/>
    <property type="molecule type" value="Genomic_DNA"/>
</dbReference>
<protein>
    <submittedName>
        <fullName evidence="2">Uncharacterized protein</fullName>
    </submittedName>
</protein>
<feature type="region of interest" description="Disordered" evidence="1">
    <location>
        <begin position="1"/>
        <end position="85"/>
    </location>
</feature>
<name>A0ABY7G4J2_MYAAR</name>
<evidence type="ECO:0000313" key="3">
    <source>
        <dbReference type="Proteomes" id="UP001164746"/>
    </source>
</evidence>
<accession>A0ABY7G4J2</accession>
<reference evidence="2" key="1">
    <citation type="submission" date="2022-11" db="EMBL/GenBank/DDBJ databases">
        <title>Centuries of genome instability and evolution in soft-shell clam transmissible cancer (bioRxiv).</title>
        <authorList>
            <person name="Hart S.F.M."/>
            <person name="Yonemitsu M.A."/>
            <person name="Giersch R.M."/>
            <person name="Beal B.F."/>
            <person name="Arriagada G."/>
            <person name="Davis B.W."/>
            <person name="Ostrander E.A."/>
            <person name="Goff S.P."/>
            <person name="Metzger M.J."/>
        </authorList>
    </citation>
    <scope>NUCLEOTIDE SEQUENCE</scope>
    <source>
        <strain evidence="2">MELC-2E11</strain>
        <tissue evidence="2">Siphon/mantle</tissue>
    </source>
</reference>
<keyword evidence="3" id="KW-1185">Reference proteome</keyword>
<evidence type="ECO:0000256" key="1">
    <source>
        <dbReference type="SAM" id="MobiDB-lite"/>
    </source>
</evidence>
<feature type="compositionally biased region" description="Polar residues" evidence="1">
    <location>
        <begin position="1"/>
        <end position="16"/>
    </location>
</feature>
<organism evidence="2 3">
    <name type="scientific">Mya arenaria</name>
    <name type="common">Soft-shell clam</name>
    <dbReference type="NCBI Taxonomy" id="6604"/>
    <lineage>
        <taxon>Eukaryota</taxon>
        <taxon>Metazoa</taxon>
        <taxon>Spiralia</taxon>
        <taxon>Lophotrochozoa</taxon>
        <taxon>Mollusca</taxon>
        <taxon>Bivalvia</taxon>
        <taxon>Autobranchia</taxon>
        <taxon>Heteroconchia</taxon>
        <taxon>Euheterodonta</taxon>
        <taxon>Imparidentia</taxon>
        <taxon>Neoheterodontei</taxon>
        <taxon>Myida</taxon>
        <taxon>Myoidea</taxon>
        <taxon>Myidae</taxon>
        <taxon>Mya</taxon>
    </lineage>
</organism>
<evidence type="ECO:0000313" key="2">
    <source>
        <dbReference type="EMBL" id="WAR28242.1"/>
    </source>
</evidence>
<gene>
    <name evidence="2" type="ORF">MAR_013946</name>
</gene>
<proteinExistence type="predicted"/>